<proteinExistence type="predicted"/>
<keyword evidence="1" id="KW-1133">Transmembrane helix</keyword>
<dbReference type="Proteomes" id="UP001303160">
    <property type="component" value="Unassembled WGS sequence"/>
</dbReference>
<keyword evidence="1" id="KW-0812">Transmembrane</keyword>
<evidence type="ECO:0000256" key="1">
    <source>
        <dbReference type="SAM" id="Phobius"/>
    </source>
</evidence>
<organism evidence="2 3">
    <name type="scientific">Triangularia verruculosa</name>
    <dbReference type="NCBI Taxonomy" id="2587418"/>
    <lineage>
        <taxon>Eukaryota</taxon>
        <taxon>Fungi</taxon>
        <taxon>Dikarya</taxon>
        <taxon>Ascomycota</taxon>
        <taxon>Pezizomycotina</taxon>
        <taxon>Sordariomycetes</taxon>
        <taxon>Sordariomycetidae</taxon>
        <taxon>Sordariales</taxon>
        <taxon>Podosporaceae</taxon>
        <taxon>Triangularia</taxon>
    </lineage>
</organism>
<evidence type="ECO:0000313" key="2">
    <source>
        <dbReference type="EMBL" id="KAK4194037.1"/>
    </source>
</evidence>
<comment type="caution">
    <text evidence="2">The sequence shown here is derived from an EMBL/GenBank/DDBJ whole genome shotgun (WGS) entry which is preliminary data.</text>
</comment>
<keyword evidence="3" id="KW-1185">Reference proteome</keyword>
<reference evidence="2" key="2">
    <citation type="submission" date="2023-05" db="EMBL/GenBank/DDBJ databases">
        <authorList>
            <consortium name="Lawrence Berkeley National Laboratory"/>
            <person name="Steindorff A."/>
            <person name="Hensen N."/>
            <person name="Bonometti L."/>
            <person name="Westerberg I."/>
            <person name="Brannstrom I.O."/>
            <person name="Guillou S."/>
            <person name="Cros-Aarteil S."/>
            <person name="Calhoun S."/>
            <person name="Haridas S."/>
            <person name="Kuo A."/>
            <person name="Mondo S."/>
            <person name="Pangilinan J."/>
            <person name="Riley R."/>
            <person name="Labutti K."/>
            <person name="Andreopoulos B."/>
            <person name="Lipzen A."/>
            <person name="Chen C."/>
            <person name="Yanf M."/>
            <person name="Daum C."/>
            <person name="Ng V."/>
            <person name="Clum A."/>
            <person name="Ohm R."/>
            <person name="Martin F."/>
            <person name="Silar P."/>
            <person name="Natvig D."/>
            <person name="Lalanne C."/>
            <person name="Gautier V."/>
            <person name="Ament-Velasquez S.L."/>
            <person name="Kruys A."/>
            <person name="Hutchinson M.I."/>
            <person name="Powell A.J."/>
            <person name="Barry K."/>
            <person name="Miller A.N."/>
            <person name="Grigoriev I.V."/>
            <person name="Debuchy R."/>
            <person name="Gladieux P."/>
            <person name="Thoren M.H."/>
            <person name="Johannesson H."/>
        </authorList>
    </citation>
    <scope>NUCLEOTIDE SEQUENCE</scope>
    <source>
        <strain evidence="2">CBS 315.58</strain>
    </source>
</reference>
<protein>
    <submittedName>
        <fullName evidence="2">Uncharacterized protein</fullName>
    </submittedName>
</protein>
<accession>A0AAN6XA01</accession>
<dbReference type="AlphaFoldDB" id="A0AAN6XA01"/>
<name>A0AAN6XA01_9PEZI</name>
<feature type="transmembrane region" description="Helical" evidence="1">
    <location>
        <begin position="18"/>
        <end position="41"/>
    </location>
</feature>
<feature type="transmembrane region" description="Helical" evidence="1">
    <location>
        <begin position="62"/>
        <end position="79"/>
    </location>
</feature>
<sequence>MGIIETLIAHLSRTLTHIFFFFFFFLPVALQAGGIFYFYFFPPKHITFRQFKNEYTLPSQSIKVDSLFFCFFFGLVYFFR</sequence>
<keyword evidence="1" id="KW-0472">Membrane</keyword>
<reference evidence="2" key="1">
    <citation type="journal article" date="2023" name="Mol. Phylogenet. Evol.">
        <title>Genome-scale phylogeny and comparative genomics of the fungal order Sordariales.</title>
        <authorList>
            <person name="Hensen N."/>
            <person name="Bonometti L."/>
            <person name="Westerberg I."/>
            <person name="Brannstrom I.O."/>
            <person name="Guillou S."/>
            <person name="Cros-Aarteil S."/>
            <person name="Calhoun S."/>
            <person name="Haridas S."/>
            <person name="Kuo A."/>
            <person name="Mondo S."/>
            <person name="Pangilinan J."/>
            <person name="Riley R."/>
            <person name="LaButti K."/>
            <person name="Andreopoulos B."/>
            <person name="Lipzen A."/>
            <person name="Chen C."/>
            <person name="Yan M."/>
            <person name="Daum C."/>
            <person name="Ng V."/>
            <person name="Clum A."/>
            <person name="Steindorff A."/>
            <person name="Ohm R.A."/>
            <person name="Martin F."/>
            <person name="Silar P."/>
            <person name="Natvig D.O."/>
            <person name="Lalanne C."/>
            <person name="Gautier V."/>
            <person name="Ament-Velasquez S.L."/>
            <person name="Kruys A."/>
            <person name="Hutchinson M.I."/>
            <person name="Powell A.J."/>
            <person name="Barry K."/>
            <person name="Miller A.N."/>
            <person name="Grigoriev I.V."/>
            <person name="Debuchy R."/>
            <person name="Gladieux P."/>
            <person name="Hiltunen Thoren M."/>
            <person name="Johannesson H."/>
        </authorList>
    </citation>
    <scope>NUCLEOTIDE SEQUENCE</scope>
    <source>
        <strain evidence="2">CBS 315.58</strain>
    </source>
</reference>
<dbReference type="EMBL" id="MU864126">
    <property type="protein sequence ID" value="KAK4194037.1"/>
    <property type="molecule type" value="Genomic_DNA"/>
</dbReference>
<evidence type="ECO:0000313" key="3">
    <source>
        <dbReference type="Proteomes" id="UP001303160"/>
    </source>
</evidence>
<gene>
    <name evidence="2" type="ORF">QBC40DRAFT_45404</name>
</gene>